<comment type="caution">
    <text evidence="2">The sequence shown here is derived from an EMBL/GenBank/DDBJ whole genome shotgun (WGS) entry which is preliminary data.</text>
</comment>
<name>A0A363NZR3_9SPHI</name>
<evidence type="ECO:0000313" key="2">
    <source>
        <dbReference type="EMBL" id="PUV26306.1"/>
    </source>
</evidence>
<keyword evidence="1" id="KW-0472">Membrane</keyword>
<keyword evidence="1" id="KW-1133">Transmembrane helix</keyword>
<dbReference type="EMBL" id="QCXX01000001">
    <property type="protein sequence ID" value="PUV26306.1"/>
    <property type="molecule type" value="Genomic_DNA"/>
</dbReference>
<evidence type="ECO:0000256" key="1">
    <source>
        <dbReference type="SAM" id="Phobius"/>
    </source>
</evidence>
<feature type="transmembrane region" description="Helical" evidence="1">
    <location>
        <begin position="41"/>
        <end position="61"/>
    </location>
</feature>
<protein>
    <submittedName>
        <fullName evidence="2">Uncharacterized protein</fullName>
    </submittedName>
</protein>
<dbReference type="AlphaFoldDB" id="A0A363NZR3"/>
<organism evidence="2 3">
    <name type="scientific">Sphingobacterium athyrii</name>
    <dbReference type="NCBI Taxonomy" id="2152717"/>
    <lineage>
        <taxon>Bacteria</taxon>
        <taxon>Pseudomonadati</taxon>
        <taxon>Bacteroidota</taxon>
        <taxon>Sphingobacteriia</taxon>
        <taxon>Sphingobacteriales</taxon>
        <taxon>Sphingobacteriaceae</taxon>
        <taxon>Sphingobacterium</taxon>
    </lineage>
</organism>
<sequence length="139" mass="16585">MFIIDIRWIFKLLFNLAILVVIGRLFYAPYEPKLQGTNLVYIFPCIGVISSYLYLAVWFGWKRAFRILLYIGIYILLTCYFVLRGSLPKWLDYTLTISILILLGYGVYRIIKYLISLVKNIRTRFNSNKIRNRNKIENR</sequence>
<evidence type="ECO:0000313" key="3">
    <source>
        <dbReference type="Proteomes" id="UP000250831"/>
    </source>
</evidence>
<feature type="transmembrane region" description="Helical" evidence="1">
    <location>
        <begin position="68"/>
        <end position="87"/>
    </location>
</feature>
<feature type="transmembrane region" description="Helical" evidence="1">
    <location>
        <begin position="93"/>
        <end position="115"/>
    </location>
</feature>
<keyword evidence="1" id="KW-0812">Transmembrane</keyword>
<dbReference type="Proteomes" id="UP000250831">
    <property type="component" value="Unassembled WGS sequence"/>
</dbReference>
<accession>A0A363NZR3</accession>
<reference evidence="2 3" key="1">
    <citation type="submission" date="2018-04" db="EMBL/GenBank/DDBJ databases">
        <title>Sphingobacterium sp. M46 Genome.</title>
        <authorList>
            <person name="Cheng J."/>
            <person name="Li Y."/>
        </authorList>
    </citation>
    <scope>NUCLEOTIDE SEQUENCE [LARGE SCALE GENOMIC DNA]</scope>
    <source>
        <strain evidence="2 3">M46</strain>
    </source>
</reference>
<feature type="transmembrane region" description="Helical" evidence="1">
    <location>
        <begin position="12"/>
        <end position="29"/>
    </location>
</feature>
<gene>
    <name evidence="2" type="ORF">DCO56_04970</name>
</gene>
<keyword evidence="3" id="KW-1185">Reference proteome</keyword>
<proteinExistence type="predicted"/>